<dbReference type="Proteomes" id="UP000548423">
    <property type="component" value="Unassembled WGS sequence"/>
</dbReference>
<dbReference type="InterPro" id="IPR055348">
    <property type="entry name" value="DctQ"/>
</dbReference>
<feature type="transmembrane region" description="Helical" evidence="9">
    <location>
        <begin position="49"/>
        <end position="67"/>
    </location>
</feature>
<sequence length="164" mass="18352">MAKYARFEEILFKIEKLVITLMMAIMFVTVFFQVFTRFFNLPIPDTSDISILAFTIMTFIGAGLLVYTKGHITLEVTSLIKSKKLVFIFDLCTHIAMLVIIGGLLNIGYSLLTFALESNEATMAMRIPMSIPFSALVIGLILMIIHTIGIILKLISNQRAVPTE</sequence>
<keyword evidence="6 9" id="KW-1133">Transmembrane helix</keyword>
<feature type="transmembrane region" description="Helical" evidence="9">
    <location>
        <begin position="21"/>
        <end position="43"/>
    </location>
</feature>
<comment type="caution">
    <text evidence="11">The sequence shown here is derived from an EMBL/GenBank/DDBJ whole genome shotgun (WGS) entry which is preliminary data.</text>
</comment>
<keyword evidence="4" id="KW-0997">Cell inner membrane</keyword>
<keyword evidence="3" id="KW-1003">Cell membrane</keyword>
<evidence type="ECO:0000313" key="11">
    <source>
        <dbReference type="EMBL" id="NYE09329.1"/>
    </source>
</evidence>
<keyword evidence="5 9" id="KW-0812">Transmembrane</keyword>
<evidence type="ECO:0000256" key="3">
    <source>
        <dbReference type="ARBA" id="ARBA00022475"/>
    </source>
</evidence>
<keyword evidence="7 9" id="KW-0472">Membrane</keyword>
<comment type="similarity">
    <text evidence="8">Belongs to the TRAP transporter small permease family.</text>
</comment>
<feature type="transmembrane region" description="Helical" evidence="9">
    <location>
        <begin position="131"/>
        <end position="152"/>
    </location>
</feature>
<reference evidence="12" key="2">
    <citation type="submission" date="2020-08" db="EMBL/GenBank/DDBJ databases">
        <title>The Agave Microbiome: Exploring the role of microbial communities in plant adaptations to desert environments.</title>
        <authorList>
            <person name="Partida-Martinez L.P."/>
        </authorList>
    </citation>
    <scope>NUCLEOTIDE SEQUENCE [LARGE SCALE GENOMIC DNA]</scope>
    <source>
        <strain evidence="12">AT2.8</strain>
    </source>
</reference>
<evidence type="ECO:0000256" key="8">
    <source>
        <dbReference type="ARBA" id="ARBA00038436"/>
    </source>
</evidence>
<proteinExistence type="inferred from homology"/>
<gene>
    <name evidence="11" type="ORF">F4694_006200</name>
</gene>
<dbReference type="PANTHER" id="PTHR35011">
    <property type="entry name" value="2,3-DIKETO-L-GULONATE TRAP TRANSPORTER SMALL PERMEASE PROTEIN YIAM"/>
    <property type="match status" value="1"/>
</dbReference>
<evidence type="ECO:0000256" key="5">
    <source>
        <dbReference type="ARBA" id="ARBA00022692"/>
    </source>
</evidence>
<evidence type="ECO:0000256" key="9">
    <source>
        <dbReference type="SAM" id="Phobius"/>
    </source>
</evidence>
<evidence type="ECO:0000256" key="1">
    <source>
        <dbReference type="ARBA" id="ARBA00004429"/>
    </source>
</evidence>
<reference evidence="12" key="1">
    <citation type="submission" date="2020-07" db="EMBL/GenBank/DDBJ databases">
        <authorList>
            <person name="Partida-Martinez L."/>
            <person name="Huntemann M."/>
            <person name="Clum A."/>
            <person name="Wang J."/>
            <person name="Palaniappan K."/>
            <person name="Ritter S."/>
            <person name="Chen I.-M."/>
            <person name="Stamatis D."/>
            <person name="Reddy T."/>
            <person name="O'Malley R."/>
            <person name="Daum C."/>
            <person name="Shapiro N."/>
            <person name="Ivanova N."/>
            <person name="Kyrpides N."/>
            <person name="Woyke T."/>
        </authorList>
    </citation>
    <scope>NUCLEOTIDE SEQUENCE [LARGE SCALE GENOMIC DNA]</scope>
    <source>
        <strain evidence="12">AT2.8</strain>
    </source>
</reference>
<evidence type="ECO:0000256" key="2">
    <source>
        <dbReference type="ARBA" id="ARBA00022448"/>
    </source>
</evidence>
<dbReference type="AlphaFoldDB" id="A0A852TLT5"/>
<evidence type="ECO:0000259" key="10">
    <source>
        <dbReference type="Pfam" id="PF04290"/>
    </source>
</evidence>
<dbReference type="PANTHER" id="PTHR35011:SF11">
    <property type="entry name" value="TRAP TRANSPORTER SMALL PERMEASE PROTEIN"/>
    <property type="match status" value="1"/>
</dbReference>
<dbReference type="EMBL" id="JACCBX010000020">
    <property type="protein sequence ID" value="NYE09329.1"/>
    <property type="molecule type" value="Genomic_DNA"/>
</dbReference>
<evidence type="ECO:0000256" key="6">
    <source>
        <dbReference type="ARBA" id="ARBA00022989"/>
    </source>
</evidence>
<keyword evidence="2" id="KW-0813">Transport</keyword>
<dbReference type="GO" id="GO:0022857">
    <property type="term" value="F:transmembrane transporter activity"/>
    <property type="evidence" value="ECO:0007669"/>
    <property type="project" value="TreeGrafter"/>
</dbReference>
<evidence type="ECO:0000256" key="7">
    <source>
        <dbReference type="ARBA" id="ARBA00023136"/>
    </source>
</evidence>
<feature type="domain" description="Tripartite ATP-independent periplasmic transporters DctQ component" evidence="10">
    <location>
        <begin position="26"/>
        <end position="155"/>
    </location>
</feature>
<dbReference type="Pfam" id="PF04290">
    <property type="entry name" value="DctQ"/>
    <property type="match status" value="1"/>
</dbReference>
<comment type="subcellular location">
    <subcellularLocation>
        <location evidence="1">Cell inner membrane</location>
        <topology evidence="1">Multi-pass membrane protein</topology>
    </subcellularLocation>
</comment>
<name>A0A852TLT5_9BACI</name>
<feature type="transmembrane region" description="Helical" evidence="9">
    <location>
        <begin position="87"/>
        <end position="111"/>
    </location>
</feature>
<dbReference type="GO" id="GO:0005886">
    <property type="term" value="C:plasma membrane"/>
    <property type="evidence" value="ECO:0007669"/>
    <property type="project" value="UniProtKB-SubCell"/>
</dbReference>
<protein>
    <submittedName>
        <fullName evidence="11">TRAP-type C4-dicarboxylate transport system permease small subunit</fullName>
    </submittedName>
</protein>
<dbReference type="InterPro" id="IPR007387">
    <property type="entry name" value="TRAP_DctQ"/>
</dbReference>
<organism evidence="11 12">
    <name type="scientific">Neobacillus niacini</name>
    <dbReference type="NCBI Taxonomy" id="86668"/>
    <lineage>
        <taxon>Bacteria</taxon>
        <taxon>Bacillati</taxon>
        <taxon>Bacillota</taxon>
        <taxon>Bacilli</taxon>
        <taxon>Bacillales</taxon>
        <taxon>Bacillaceae</taxon>
        <taxon>Neobacillus</taxon>
    </lineage>
</organism>
<dbReference type="GO" id="GO:0015740">
    <property type="term" value="P:C4-dicarboxylate transport"/>
    <property type="evidence" value="ECO:0007669"/>
    <property type="project" value="TreeGrafter"/>
</dbReference>
<evidence type="ECO:0000313" key="12">
    <source>
        <dbReference type="Proteomes" id="UP000548423"/>
    </source>
</evidence>
<evidence type="ECO:0000256" key="4">
    <source>
        <dbReference type="ARBA" id="ARBA00022519"/>
    </source>
</evidence>
<accession>A0A852TLT5</accession>